<sequence length="233" mass="25210">MTFALATVALDRLKAAAKLDPRLWFAIAVVTPALANVPGMGDAKANWNGLAKDLEVKYPNMVGNAVFLSRGNWIAEDAEAFLHATAVFSGELQRLSGICYNVEGQLDKVRGAYYDYWLGVVKIAGVALLFALTTSALRLTPWGLKAQELMTKLAITEQVLLAKMTGLLLTHLQLSGDTLVTLLKSMGDLFNIKPTGGLKIDFQQAVIDTKPPSQWVAPKRDIPAPYQAPPATT</sequence>
<dbReference type="Proteomes" id="UP001596514">
    <property type="component" value="Unassembled WGS sequence"/>
</dbReference>
<evidence type="ECO:0000313" key="2">
    <source>
        <dbReference type="Proteomes" id="UP001596514"/>
    </source>
</evidence>
<evidence type="ECO:0000313" key="1">
    <source>
        <dbReference type="EMBL" id="MFC7606312.1"/>
    </source>
</evidence>
<reference evidence="2" key="1">
    <citation type="journal article" date="2019" name="Int. J. Syst. Evol. Microbiol.">
        <title>The Global Catalogue of Microorganisms (GCM) 10K type strain sequencing project: providing services to taxonomists for standard genome sequencing and annotation.</title>
        <authorList>
            <consortium name="The Broad Institute Genomics Platform"/>
            <consortium name="The Broad Institute Genome Sequencing Center for Infectious Disease"/>
            <person name="Wu L."/>
            <person name="Ma J."/>
        </authorList>
    </citation>
    <scope>NUCLEOTIDE SEQUENCE [LARGE SCALE GENOMIC DNA]</scope>
    <source>
        <strain evidence="2">JCM 10083</strain>
    </source>
</reference>
<name>A0ABW2TCP8_9ACTN</name>
<keyword evidence="2" id="KW-1185">Reference proteome</keyword>
<comment type="caution">
    <text evidence="1">The sequence shown here is derived from an EMBL/GenBank/DDBJ whole genome shotgun (WGS) entry which is preliminary data.</text>
</comment>
<proteinExistence type="predicted"/>
<accession>A0ABW2TCP8</accession>
<organism evidence="1 2">
    <name type="scientific">Streptosporangium amethystogenes subsp. fukuiense</name>
    <dbReference type="NCBI Taxonomy" id="698418"/>
    <lineage>
        <taxon>Bacteria</taxon>
        <taxon>Bacillati</taxon>
        <taxon>Actinomycetota</taxon>
        <taxon>Actinomycetes</taxon>
        <taxon>Streptosporangiales</taxon>
        <taxon>Streptosporangiaceae</taxon>
        <taxon>Streptosporangium</taxon>
    </lineage>
</organism>
<dbReference type="RefSeq" id="WP_343976778.1">
    <property type="nucleotide sequence ID" value="NZ_BAAAGK010000143.1"/>
</dbReference>
<gene>
    <name evidence="1" type="ORF">ACFQVD_40050</name>
</gene>
<protein>
    <submittedName>
        <fullName evidence="1">Uncharacterized protein</fullName>
    </submittedName>
</protein>
<dbReference type="EMBL" id="JBHTEE010000001">
    <property type="protein sequence ID" value="MFC7606312.1"/>
    <property type="molecule type" value="Genomic_DNA"/>
</dbReference>